<organism evidence="2 3">
    <name type="scientific">Pleurotus eryngii</name>
    <name type="common">Boletus of the steppes</name>
    <dbReference type="NCBI Taxonomy" id="5323"/>
    <lineage>
        <taxon>Eukaryota</taxon>
        <taxon>Fungi</taxon>
        <taxon>Dikarya</taxon>
        <taxon>Basidiomycota</taxon>
        <taxon>Agaricomycotina</taxon>
        <taxon>Agaricomycetes</taxon>
        <taxon>Agaricomycetidae</taxon>
        <taxon>Agaricales</taxon>
        <taxon>Pleurotineae</taxon>
        <taxon>Pleurotaceae</taxon>
        <taxon>Pleurotus</taxon>
    </lineage>
</organism>
<feature type="compositionally biased region" description="Basic and acidic residues" evidence="1">
    <location>
        <begin position="91"/>
        <end position="101"/>
    </location>
</feature>
<evidence type="ECO:0000313" key="3">
    <source>
        <dbReference type="Proteomes" id="UP000807025"/>
    </source>
</evidence>
<dbReference type="OrthoDB" id="2960209at2759"/>
<reference evidence="2" key="1">
    <citation type="submission" date="2020-11" db="EMBL/GenBank/DDBJ databases">
        <authorList>
            <consortium name="DOE Joint Genome Institute"/>
            <person name="Ahrendt S."/>
            <person name="Riley R."/>
            <person name="Andreopoulos W."/>
            <person name="Labutti K."/>
            <person name="Pangilinan J."/>
            <person name="Ruiz-Duenas F.J."/>
            <person name="Barrasa J.M."/>
            <person name="Sanchez-Garcia M."/>
            <person name="Camarero S."/>
            <person name="Miyauchi S."/>
            <person name="Serrano A."/>
            <person name="Linde D."/>
            <person name="Babiker R."/>
            <person name="Drula E."/>
            <person name="Ayuso-Fernandez I."/>
            <person name="Pacheco R."/>
            <person name="Padilla G."/>
            <person name="Ferreira P."/>
            <person name="Barriuso J."/>
            <person name="Kellner H."/>
            <person name="Castanera R."/>
            <person name="Alfaro M."/>
            <person name="Ramirez L."/>
            <person name="Pisabarro A.G."/>
            <person name="Kuo A."/>
            <person name="Tritt A."/>
            <person name="Lipzen A."/>
            <person name="He G."/>
            <person name="Yan M."/>
            <person name="Ng V."/>
            <person name="Cullen D."/>
            <person name="Martin F."/>
            <person name="Rosso M.-N."/>
            <person name="Henrissat B."/>
            <person name="Hibbett D."/>
            <person name="Martinez A.T."/>
            <person name="Grigoriev I.V."/>
        </authorList>
    </citation>
    <scope>NUCLEOTIDE SEQUENCE</scope>
    <source>
        <strain evidence="2">ATCC 90797</strain>
    </source>
</reference>
<keyword evidence="3" id="KW-1185">Reference proteome</keyword>
<proteinExistence type="predicted"/>
<evidence type="ECO:0000313" key="2">
    <source>
        <dbReference type="EMBL" id="KAF9486996.1"/>
    </source>
</evidence>
<dbReference type="Proteomes" id="UP000807025">
    <property type="component" value="Unassembled WGS sequence"/>
</dbReference>
<dbReference type="EMBL" id="MU154841">
    <property type="protein sequence ID" value="KAF9486996.1"/>
    <property type="molecule type" value="Genomic_DNA"/>
</dbReference>
<feature type="region of interest" description="Disordered" evidence="1">
    <location>
        <begin position="22"/>
        <end position="52"/>
    </location>
</feature>
<comment type="caution">
    <text evidence="2">The sequence shown here is derived from an EMBL/GenBank/DDBJ whole genome shotgun (WGS) entry which is preliminary data.</text>
</comment>
<gene>
    <name evidence="2" type="ORF">BDN71DRAFT_1514411</name>
</gene>
<feature type="region of interest" description="Disordered" evidence="1">
    <location>
        <begin position="91"/>
        <end position="118"/>
    </location>
</feature>
<accession>A0A9P6CZZ2</accession>
<feature type="compositionally biased region" description="Polar residues" evidence="1">
    <location>
        <begin position="108"/>
        <end position="118"/>
    </location>
</feature>
<name>A0A9P6CZZ2_PLEER</name>
<dbReference type="AlphaFoldDB" id="A0A9P6CZZ2"/>
<sequence>MGHLLAFLAGAGVATWYARHHSTYHYPPSGAGPHHPSAAGYPSQAERNKEWEEHRARFRDMSAQAGSTMMDVTEATLDVMQVAVQTLREKLAEHRTMRMEHQQPVSPPQDQTNRPPEA</sequence>
<evidence type="ECO:0000256" key="1">
    <source>
        <dbReference type="SAM" id="MobiDB-lite"/>
    </source>
</evidence>
<protein>
    <submittedName>
        <fullName evidence="2">Uncharacterized protein</fullName>
    </submittedName>
</protein>